<name>A0A1Y1UBG0_9TREE</name>
<keyword evidence="3" id="KW-1185">Reference proteome</keyword>
<protein>
    <submittedName>
        <fullName evidence="2">Uncharacterized protein</fullName>
    </submittedName>
</protein>
<dbReference type="EMBL" id="NBSH01000011">
    <property type="protein sequence ID" value="ORX35342.1"/>
    <property type="molecule type" value="Genomic_DNA"/>
</dbReference>
<dbReference type="RefSeq" id="XP_021869532.1">
    <property type="nucleotide sequence ID" value="XM_022016520.1"/>
</dbReference>
<feature type="region of interest" description="Disordered" evidence="1">
    <location>
        <begin position="370"/>
        <end position="390"/>
    </location>
</feature>
<accession>A0A1Y1UBG0</accession>
<feature type="region of interest" description="Disordered" evidence="1">
    <location>
        <begin position="251"/>
        <end position="270"/>
    </location>
</feature>
<evidence type="ECO:0000313" key="3">
    <source>
        <dbReference type="Proteomes" id="UP000193218"/>
    </source>
</evidence>
<evidence type="ECO:0000313" key="2">
    <source>
        <dbReference type="EMBL" id="ORX35342.1"/>
    </source>
</evidence>
<sequence length="516" mass="58151">MTDATPTRLWVDDIPTFQGLFAKSGNSLLRPFSLFSLFRSSGPSRPPATLLRPLHLYTAKDETGHQALIKPLLNLQSYSQQLKEYLNTKQDGPLDAEDVGAVSFLLDTLPIAIQATSIVWTWEGEWTQDVEDMRAVTRQCLEGVFVLRRAVNELDSSSTSLTEIDRKLLGSIFEPLQPTSLHPDEYLTMMFTRASQILEELVEAFRPKKHISSNRTSPLPTSRVSVSPEDVLEVLALLEILAQGMDTVESLSGPHFSKTKAQKEKDKQRPMRISMQARLLRCDLAFSMANGTMKDIQRRAVKRLDVTPGNDETEEKSIHNVEEEEEHQAIHWEEIAECSLLECLVKCKHLLEHHRGAVLSDRVNKADYLGQDPRRIPLPPSPRSPNANTVVPLPAAQVEDASDSDDSEVESDDALDTYPCPLRALFGLHDRYEEQRLAVWLTLPGDRRTGMGTYMRGEEGQIGEAWDAAGVIMLLDYDNNQLVSQFGLSDDKLDKWIDLASRKNAKKIRRKARRTV</sequence>
<dbReference type="AlphaFoldDB" id="A0A1Y1UBG0"/>
<gene>
    <name evidence="2" type="ORF">BD324DRAFT_632475</name>
</gene>
<dbReference type="STRING" id="4999.A0A1Y1UBG0"/>
<dbReference type="InParanoid" id="A0A1Y1UBG0"/>
<dbReference type="Proteomes" id="UP000193218">
    <property type="component" value="Unassembled WGS sequence"/>
</dbReference>
<comment type="caution">
    <text evidence="2">The sequence shown here is derived from an EMBL/GenBank/DDBJ whole genome shotgun (WGS) entry which is preliminary data.</text>
</comment>
<organism evidence="2 3">
    <name type="scientific">Kockovaella imperatae</name>
    <dbReference type="NCBI Taxonomy" id="4999"/>
    <lineage>
        <taxon>Eukaryota</taxon>
        <taxon>Fungi</taxon>
        <taxon>Dikarya</taxon>
        <taxon>Basidiomycota</taxon>
        <taxon>Agaricomycotina</taxon>
        <taxon>Tremellomycetes</taxon>
        <taxon>Tremellales</taxon>
        <taxon>Cuniculitremaceae</taxon>
        <taxon>Kockovaella</taxon>
    </lineage>
</organism>
<dbReference type="OrthoDB" id="2575647at2759"/>
<proteinExistence type="predicted"/>
<dbReference type="GeneID" id="33558329"/>
<reference evidence="2 3" key="1">
    <citation type="submission" date="2017-03" db="EMBL/GenBank/DDBJ databases">
        <title>Widespread Adenine N6-methylation of Active Genes in Fungi.</title>
        <authorList>
            <consortium name="DOE Joint Genome Institute"/>
            <person name="Mondo S.J."/>
            <person name="Dannebaum R.O."/>
            <person name="Kuo R.C."/>
            <person name="Louie K.B."/>
            <person name="Bewick A.J."/>
            <person name="Labutti K."/>
            <person name="Haridas S."/>
            <person name="Kuo A."/>
            <person name="Salamov A."/>
            <person name="Ahrendt S.R."/>
            <person name="Lau R."/>
            <person name="Bowen B.P."/>
            <person name="Lipzen A."/>
            <person name="Sullivan W."/>
            <person name="Andreopoulos W.B."/>
            <person name="Clum A."/>
            <person name="Lindquist E."/>
            <person name="Daum C."/>
            <person name="Northen T.R."/>
            <person name="Ramamoorthy G."/>
            <person name="Schmitz R.J."/>
            <person name="Gryganskyi A."/>
            <person name="Culley D."/>
            <person name="Magnuson J."/>
            <person name="James T.Y."/>
            <person name="O'Malley M.A."/>
            <person name="Stajich J.E."/>
            <person name="Spatafora J.W."/>
            <person name="Visel A."/>
            <person name="Grigoriev I.V."/>
        </authorList>
    </citation>
    <scope>NUCLEOTIDE SEQUENCE [LARGE SCALE GENOMIC DNA]</scope>
    <source>
        <strain evidence="2 3">NRRL Y-17943</strain>
    </source>
</reference>
<evidence type="ECO:0000256" key="1">
    <source>
        <dbReference type="SAM" id="MobiDB-lite"/>
    </source>
</evidence>